<evidence type="ECO:0000256" key="5">
    <source>
        <dbReference type="SAM" id="Phobius"/>
    </source>
</evidence>
<evidence type="ECO:0000256" key="2">
    <source>
        <dbReference type="ARBA" id="ARBA00022692"/>
    </source>
</evidence>
<feature type="transmembrane region" description="Helical" evidence="5">
    <location>
        <begin position="219"/>
        <end position="243"/>
    </location>
</feature>
<dbReference type="eggNOG" id="COG1346">
    <property type="taxonomic scope" value="Bacteria"/>
</dbReference>
<name>K0NL35_9LACO</name>
<evidence type="ECO:0000313" key="6">
    <source>
        <dbReference type="EMBL" id="KRL02958.1"/>
    </source>
</evidence>
<dbReference type="InterPro" id="IPR007300">
    <property type="entry name" value="CidB/LrgB"/>
</dbReference>
<sequence length="244" mass="25790">MSALSANLALPFTGIFISLAVFLFGQFLFKKSHGFFLFHPLLVGTVCGILILVVWGKLSDMSTAAVYNKYFLPGGNIINWFLQPATIAFAIPLYKRNDVVKKYWKETILALVAGSFIAMFAILAVAKLLGLSRATTIAMLPQAATLAIATQITTSLGGQAAITSLACILNAVIIYAAGDILIKAFRLDKSDIGLGLGLGTAGHTVGSDKGVELGSVEGAMASIAVVIIGLVMNFIVPIFVNLFM</sequence>
<dbReference type="PANTHER" id="PTHR30249">
    <property type="entry name" value="PUTATIVE SEROTONIN TRANSPORTER"/>
    <property type="match status" value="1"/>
</dbReference>
<dbReference type="AlphaFoldDB" id="K0NL35"/>
<keyword evidence="2 5" id="KW-0812">Transmembrane</keyword>
<keyword evidence="7" id="KW-1185">Reference proteome</keyword>
<feature type="transmembrane region" description="Helical" evidence="5">
    <location>
        <begin position="36"/>
        <end position="57"/>
    </location>
</feature>
<protein>
    <submittedName>
        <fullName evidence="6">Holin protein LrgB</fullName>
    </submittedName>
</protein>
<accession>K0NL35</accession>
<organism evidence="6 7">
    <name type="scientific">Lactobacillus equicursoris DSM 19284 = JCM 14600 = CIP 110162</name>
    <dbReference type="NCBI Taxonomy" id="1293597"/>
    <lineage>
        <taxon>Bacteria</taxon>
        <taxon>Bacillati</taxon>
        <taxon>Bacillota</taxon>
        <taxon>Bacilli</taxon>
        <taxon>Lactobacillales</taxon>
        <taxon>Lactobacillaceae</taxon>
        <taxon>Lactobacillus</taxon>
    </lineage>
</organism>
<dbReference type="Proteomes" id="UP000051074">
    <property type="component" value="Unassembled WGS sequence"/>
</dbReference>
<feature type="transmembrane region" description="Helical" evidence="5">
    <location>
        <begin position="6"/>
        <end position="29"/>
    </location>
</feature>
<dbReference type="RefSeq" id="WP_008462419.1">
    <property type="nucleotide sequence ID" value="NZ_AZDU01000008.1"/>
</dbReference>
<feature type="transmembrane region" description="Helical" evidence="5">
    <location>
        <begin position="107"/>
        <end position="125"/>
    </location>
</feature>
<evidence type="ECO:0000256" key="4">
    <source>
        <dbReference type="ARBA" id="ARBA00023136"/>
    </source>
</evidence>
<dbReference type="PATRIC" id="fig|1293597.4.peg.1905"/>
<evidence type="ECO:0000313" key="7">
    <source>
        <dbReference type="Proteomes" id="UP000051074"/>
    </source>
</evidence>
<reference evidence="6 7" key="1">
    <citation type="journal article" date="2015" name="Genome Announc.">
        <title>Expanding the biotechnology potential of lactobacilli through comparative genomics of 213 strains and associated genera.</title>
        <authorList>
            <person name="Sun Z."/>
            <person name="Harris H.M."/>
            <person name="McCann A."/>
            <person name="Guo C."/>
            <person name="Argimon S."/>
            <person name="Zhang W."/>
            <person name="Yang X."/>
            <person name="Jeffery I.B."/>
            <person name="Cooney J.C."/>
            <person name="Kagawa T.F."/>
            <person name="Liu W."/>
            <person name="Song Y."/>
            <person name="Salvetti E."/>
            <person name="Wrobel A."/>
            <person name="Rasinkangas P."/>
            <person name="Parkhill J."/>
            <person name="Rea M.C."/>
            <person name="O'Sullivan O."/>
            <person name="Ritari J."/>
            <person name="Douillard F.P."/>
            <person name="Paul Ross R."/>
            <person name="Yang R."/>
            <person name="Briner A.E."/>
            <person name="Felis G.E."/>
            <person name="de Vos W.M."/>
            <person name="Barrangou R."/>
            <person name="Klaenhammer T.R."/>
            <person name="Caufield P.W."/>
            <person name="Cui Y."/>
            <person name="Zhang H."/>
            <person name="O'Toole P.W."/>
        </authorList>
    </citation>
    <scope>NUCLEOTIDE SEQUENCE [LARGE SCALE GENOMIC DNA]</scope>
    <source>
        <strain evidence="6 7">DSM 19284</strain>
    </source>
</reference>
<evidence type="ECO:0000256" key="3">
    <source>
        <dbReference type="ARBA" id="ARBA00022989"/>
    </source>
</evidence>
<comment type="caution">
    <text evidence="6">The sequence shown here is derived from an EMBL/GenBank/DDBJ whole genome shotgun (WGS) entry which is preliminary data.</text>
</comment>
<feature type="transmembrane region" description="Helical" evidence="5">
    <location>
        <begin position="77"/>
        <end position="95"/>
    </location>
</feature>
<proteinExistence type="predicted"/>
<feature type="transmembrane region" description="Helical" evidence="5">
    <location>
        <begin position="161"/>
        <end position="182"/>
    </location>
</feature>
<dbReference type="Pfam" id="PF04172">
    <property type="entry name" value="LrgB"/>
    <property type="match status" value="1"/>
</dbReference>
<dbReference type="GO" id="GO:0016020">
    <property type="term" value="C:membrane"/>
    <property type="evidence" value="ECO:0007669"/>
    <property type="project" value="UniProtKB-SubCell"/>
</dbReference>
<dbReference type="PANTHER" id="PTHR30249:SF0">
    <property type="entry name" value="PLASTIDAL GLYCOLATE_GLYCERATE TRANSLOCATOR 1, CHLOROPLASTIC"/>
    <property type="match status" value="1"/>
</dbReference>
<dbReference type="EMBL" id="AZDU01000008">
    <property type="protein sequence ID" value="KRL02958.1"/>
    <property type="molecule type" value="Genomic_DNA"/>
</dbReference>
<keyword evidence="3 5" id="KW-1133">Transmembrane helix</keyword>
<gene>
    <name evidence="6" type="ORF">FC20_GL001784</name>
</gene>
<keyword evidence="4 5" id="KW-0472">Membrane</keyword>
<evidence type="ECO:0000256" key="1">
    <source>
        <dbReference type="ARBA" id="ARBA00004141"/>
    </source>
</evidence>
<comment type="subcellular location">
    <subcellularLocation>
        <location evidence="1">Membrane</location>
        <topology evidence="1">Multi-pass membrane protein</topology>
    </subcellularLocation>
</comment>